<organism evidence="2 3">
    <name type="scientific">Digitaria exilis</name>
    <dbReference type="NCBI Taxonomy" id="1010633"/>
    <lineage>
        <taxon>Eukaryota</taxon>
        <taxon>Viridiplantae</taxon>
        <taxon>Streptophyta</taxon>
        <taxon>Embryophyta</taxon>
        <taxon>Tracheophyta</taxon>
        <taxon>Spermatophyta</taxon>
        <taxon>Magnoliopsida</taxon>
        <taxon>Liliopsida</taxon>
        <taxon>Poales</taxon>
        <taxon>Poaceae</taxon>
        <taxon>PACMAD clade</taxon>
        <taxon>Panicoideae</taxon>
        <taxon>Panicodae</taxon>
        <taxon>Paniceae</taxon>
        <taxon>Anthephorinae</taxon>
        <taxon>Digitaria</taxon>
    </lineage>
</organism>
<dbReference type="EMBL" id="JACEFO010000325">
    <property type="protein sequence ID" value="KAF8775256.1"/>
    <property type="molecule type" value="Genomic_DNA"/>
</dbReference>
<dbReference type="AlphaFoldDB" id="A0A835FSQ1"/>
<reference evidence="2" key="1">
    <citation type="submission" date="2020-07" db="EMBL/GenBank/DDBJ databases">
        <title>Genome sequence and genetic diversity analysis of an under-domesticated orphan crop, white fonio (Digitaria exilis).</title>
        <authorList>
            <person name="Bennetzen J.L."/>
            <person name="Chen S."/>
            <person name="Ma X."/>
            <person name="Wang X."/>
            <person name="Yssel A.E.J."/>
            <person name="Chaluvadi S.R."/>
            <person name="Johnson M."/>
            <person name="Gangashetty P."/>
            <person name="Hamidou F."/>
            <person name="Sanogo M.D."/>
            <person name="Zwaenepoel A."/>
            <person name="Wallace J."/>
            <person name="Van De Peer Y."/>
            <person name="Van Deynze A."/>
        </authorList>
    </citation>
    <scope>NUCLEOTIDE SEQUENCE</scope>
    <source>
        <tissue evidence="2">Leaves</tissue>
    </source>
</reference>
<name>A0A835FSQ1_9POAL</name>
<feature type="region of interest" description="Disordered" evidence="1">
    <location>
        <begin position="77"/>
        <end position="128"/>
    </location>
</feature>
<dbReference type="OrthoDB" id="294702at2759"/>
<dbReference type="Proteomes" id="UP000636709">
    <property type="component" value="Unassembled WGS sequence"/>
</dbReference>
<gene>
    <name evidence="2" type="ORF">HU200_004660</name>
</gene>
<proteinExistence type="predicted"/>
<accession>A0A835FSQ1</accession>
<protein>
    <submittedName>
        <fullName evidence="2">Uncharacterized protein</fullName>
    </submittedName>
</protein>
<evidence type="ECO:0000313" key="2">
    <source>
        <dbReference type="EMBL" id="KAF8775256.1"/>
    </source>
</evidence>
<evidence type="ECO:0000313" key="3">
    <source>
        <dbReference type="Proteomes" id="UP000636709"/>
    </source>
</evidence>
<evidence type="ECO:0000256" key="1">
    <source>
        <dbReference type="SAM" id="MobiDB-lite"/>
    </source>
</evidence>
<sequence length="128" mass="13912">MAPSLFHALLTQKWFSVPPIVRGGAPLCRNLTLTIMFSTWEFDPTDIKNPVSIQNRACGDPGPRGVEIIRELLVGAPRAGTGQHTKRGEEEISPRFNGWAPGDLAPSSHTRSRVSATLEPTWQKGPGA</sequence>
<keyword evidence="3" id="KW-1185">Reference proteome</keyword>
<feature type="compositionally biased region" description="Polar residues" evidence="1">
    <location>
        <begin position="107"/>
        <end position="120"/>
    </location>
</feature>
<comment type="caution">
    <text evidence="2">The sequence shown here is derived from an EMBL/GenBank/DDBJ whole genome shotgun (WGS) entry which is preliminary data.</text>
</comment>